<keyword evidence="2" id="KW-0378">Hydrolase</keyword>
<accession>A0A517ZKE0</accession>
<dbReference type="EC" id="3.1.1.-" evidence="2"/>
<gene>
    <name evidence="2" type="primary">ytpA_1</name>
    <name evidence="2" type="ORF">Mal52_14080</name>
</gene>
<reference evidence="2 3" key="1">
    <citation type="submission" date="2019-02" db="EMBL/GenBank/DDBJ databases">
        <title>Deep-cultivation of Planctomycetes and their phenomic and genomic characterization uncovers novel biology.</title>
        <authorList>
            <person name="Wiegand S."/>
            <person name="Jogler M."/>
            <person name="Boedeker C."/>
            <person name="Pinto D."/>
            <person name="Vollmers J."/>
            <person name="Rivas-Marin E."/>
            <person name="Kohn T."/>
            <person name="Peeters S.H."/>
            <person name="Heuer A."/>
            <person name="Rast P."/>
            <person name="Oberbeckmann S."/>
            <person name="Bunk B."/>
            <person name="Jeske O."/>
            <person name="Meyerdierks A."/>
            <person name="Storesund J.E."/>
            <person name="Kallscheuer N."/>
            <person name="Luecker S."/>
            <person name="Lage O.M."/>
            <person name="Pohl T."/>
            <person name="Merkel B.J."/>
            <person name="Hornburger P."/>
            <person name="Mueller R.-W."/>
            <person name="Bruemmer F."/>
            <person name="Labrenz M."/>
            <person name="Spormann A.M."/>
            <person name="Op den Camp H."/>
            <person name="Overmann J."/>
            <person name="Amann R."/>
            <person name="Jetten M.S.M."/>
            <person name="Mascher T."/>
            <person name="Medema M.H."/>
            <person name="Devos D.P."/>
            <person name="Kaster A.-K."/>
            <person name="Ovreas L."/>
            <person name="Rohde M."/>
            <person name="Galperin M.Y."/>
            <person name="Jogler C."/>
        </authorList>
    </citation>
    <scope>NUCLEOTIDE SEQUENCE [LARGE SCALE GENOMIC DNA]</scope>
    <source>
        <strain evidence="2 3">Mal52</strain>
    </source>
</reference>
<organism evidence="2 3">
    <name type="scientific">Symmachiella dynata</name>
    <dbReference type="NCBI Taxonomy" id="2527995"/>
    <lineage>
        <taxon>Bacteria</taxon>
        <taxon>Pseudomonadati</taxon>
        <taxon>Planctomycetota</taxon>
        <taxon>Planctomycetia</taxon>
        <taxon>Planctomycetales</taxon>
        <taxon>Planctomycetaceae</taxon>
        <taxon>Symmachiella</taxon>
    </lineage>
</organism>
<evidence type="ECO:0000259" key="1">
    <source>
        <dbReference type="Pfam" id="PF12146"/>
    </source>
</evidence>
<dbReference type="InterPro" id="IPR000073">
    <property type="entry name" value="AB_hydrolase_1"/>
</dbReference>
<dbReference type="PANTHER" id="PTHR11614">
    <property type="entry name" value="PHOSPHOLIPASE-RELATED"/>
    <property type="match status" value="1"/>
</dbReference>
<evidence type="ECO:0000313" key="2">
    <source>
        <dbReference type="EMBL" id="QDU42938.1"/>
    </source>
</evidence>
<keyword evidence="3" id="KW-1185">Reference proteome</keyword>
<protein>
    <submittedName>
        <fullName evidence="2">Phospholipase YtpA</fullName>
        <ecNumber evidence="2">3.1.1.-</ecNumber>
    </submittedName>
</protein>
<dbReference type="AlphaFoldDB" id="A0A517ZKE0"/>
<dbReference type="RefSeq" id="WP_145374931.1">
    <property type="nucleotide sequence ID" value="NZ_CP036276.1"/>
</dbReference>
<evidence type="ECO:0000313" key="3">
    <source>
        <dbReference type="Proteomes" id="UP000319383"/>
    </source>
</evidence>
<dbReference type="SUPFAM" id="SSF53474">
    <property type="entry name" value="alpha/beta-Hydrolases"/>
    <property type="match status" value="1"/>
</dbReference>
<dbReference type="KEGG" id="sdyn:Mal52_14080"/>
<dbReference type="Pfam" id="PF12146">
    <property type="entry name" value="Hydrolase_4"/>
    <property type="match status" value="1"/>
</dbReference>
<sequence>MEKTASKKRVETPTCDERRIVTSDGIELHVRHYAPSLVPARRTLLIVHGVCEHGGRYDHVATAAAQQGWQTIIPDLRGHGRSSGPRAHVSRFADYVDDIETVRSAFQTDPQKTAMLGHSMGGLVAIRYAQRHSEQLSALALSAPFLRPGKPPHPLTTAFGRVMSFIAPRTRFATRIEPHEVCRDPLMLKRRAEDPLMQTSVTAGWFFEARFAIGKAWKRAERMQMPLLVLQGAMDCVVDPLSSERWAESSGSTDKTFELFPDHMHELLNEPDRDETIDSLLGWLDARVA</sequence>
<dbReference type="PRINTS" id="PR00111">
    <property type="entry name" value="ABHYDROLASE"/>
</dbReference>
<name>A0A517ZKE0_9PLAN</name>
<dbReference type="InterPro" id="IPR029058">
    <property type="entry name" value="AB_hydrolase_fold"/>
</dbReference>
<proteinExistence type="predicted"/>
<dbReference type="Proteomes" id="UP000319383">
    <property type="component" value="Chromosome"/>
</dbReference>
<dbReference type="GO" id="GO:0016787">
    <property type="term" value="F:hydrolase activity"/>
    <property type="evidence" value="ECO:0007669"/>
    <property type="project" value="UniProtKB-KW"/>
</dbReference>
<feature type="domain" description="Serine aminopeptidase S33" evidence="1">
    <location>
        <begin position="40"/>
        <end position="272"/>
    </location>
</feature>
<dbReference type="EMBL" id="CP036276">
    <property type="protein sequence ID" value="QDU42938.1"/>
    <property type="molecule type" value="Genomic_DNA"/>
</dbReference>
<dbReference type="Gene3D" id="3.40.50.1820">
    <property type="entry name" value="alpha/beta hydrolase"/>
    <property type="match status" value="1"/>
</dbReference>
<dbReference type="InterPro" id="IPR051044">
    <property type="entry name" value="MAG_DAG_Lipase"/>
</dbReference>
<dbReference type="InterPro" id="IPR022742">
    <property type="entry name" value="Hydrolase_4"/>
</dbReference>